<dbReference type="SMART" id="SM00109">
    <property type="entry name" value="C1"/>
    <property type="match status" value="5"/>
</dbReference>
<protein>
    <recommendedName>
        <fullName evidence="4">Phorbol-ester/DAG-type domain-containing protein</fullName>
    </recommendedName>
</protein>
<feature type="domain" description="Phorbol-ester/DAG-type" evidence="4">
    <location>
        <begin position="22"/>
        <end position="73"/>
    </location>
</feature>
<evidence type="ECO:0000256" key="1">
    <source>
        <dbReference type="ARBA" id="ARBA00022723"/>
    </source>
</evidence>
<evidence type="ECO:0000259" key="4">
    <source>
        <dbReference type="PROSITE" id="PS50081"/>
    </source>
</evidence>
<dbReference type="GO" id="GO:0046872">
    <property type="term" value="F:metal ion binding"/>
    <property type="evidence" value="ECO:0007669"/>
    <property type="project" value="UniProtKB-KW"/>
</dbReference>
<feature type="domain" description="Phorbol-ester/DAG-type" evidence="4">
    <location>
        <begin position="260"/>
        <end position="314"/>
    </location>
</feature>
<dbReference type="InterPro" id="IPR053192">
    <property type="entry name" value="Vacuole_Formation_Reg"/>
</dbReference>
<dbReference type="InterPro" id="IPR046349">
    <property type="entry name" value="C1-like_sf"/>
</dbReference>
<accession>A0A5D2YXP0</accession>
<dbReference type="EMBL" id="CM017641">
    <property type="protein sequence ID" value="TYJ31285.1"/>
    <property type="molecule type" value="Genomic_DNA"/>
</dbReference>
<evidence type="ECO:0000256" key="3">
    <source>
        <dbReference type="ARBA" id="ARBA00022833"/>
    </source>
</evidence>
<gene>
    <name evidence="5" type="ORF">E1A91_A06G187400v1</name>
</gene>
<evidence type="ECO:0000313" key="5">
    <source>
        <dbReference type="EMBL" id="TYJ31285.1"/>
    </source>
</evidence>
<reference evidence="5 6" key="1">
    <citation type="submission" date="2019-07" db="EMBL/GenBank/DDBJ databases">
        <title>WGS assembly of Gossypium mustelinum.</title>
        <authorList>
            <person name="Chen Z.J."/>
            <person name="Sreedasyam A."/>
            <person name="Ando A."/>
            <person name="Song Q."/>
            <person name="De L."/>
            <person name="Hulse-Kemp A."/>
            <person name="Ding M."/>
            <person name="Ye W."/>
            <person name="Kirkbride R."/>
            <person name="Jenkins J."/>
            <person name="Plott C."/>
            <person name="Lovell J."/>
            <person name="Lin Y.-M."/>
            <person name="Vaughn R."/>
            <person name="Liu B."/>
            <person name="Li W."/>
            <person name="Simpson S."/>
            <person name="Scheffler B."/>
            <person name="Saski C."/>
            <person name="Grover C."/>
            <person name="Hu G."/>
            <person name="Conover J."/>
            <person name="Carlson J."/>
            <person name="Shu S."/>
            <person name="Boston L."/>
            <person name="Williams M."/>
            <person name="Peterson D."/>
            <person name="Mcgee K."/>
            <person name="Jones D."/>
            <person name="Wendel J."/>
            <person name="Stelly D."/>
            <person name="Grimwood J."/>
            <person name="Schmutz J."/>
        </authorList>
    </citation>
    <scope>NUCLEOTIDE SEQUENCE [LARGE SCALE GENOMIC DNA]</scope>
    <source>
        <strain evidence="5">1408120.09</strain>
    </source>
</reference>
<sequence length="673" mass="78994">MENENERHHKSVQQIQHPFHEEHPLVLVAEQSNEGLKAYCDGCGELLSTPCFTCIHCNYHLHKQCAEAPLQIPNHPIHPKHSDTGFFLRQRPYLDDHWVNGCALCKEKRNMFFYECYSCYFFLDIKCAHLSSSYKFSQLSKYDIHKHPLTFIESHMAIDVLKNFNCLWCHEPLTYDIYFCSDCLSFIAHKKCLNELPTKINHPSHHIHPLFLNYSYCNHFCNLCQKEHSGHFYCCSLCHFNIKLECALLRSIIEDKRSHQHPFSLLWRQGSSICDACDTEGNYISYICLKCYIVVHKKCISLLRIIKFSRHDHCIFHKYFLETQELTKKDCKICFKKVKLDRGSYSCGKPGCNYVVHVNCVLENEKLCEVIEDEKQYEELYEKSIQSSVIRVIEVNEAGEATKIEHFSHQHCLVLADKMEEEIDRKCDGCMLSISTLFYYCAECPFFLHKTCAELPKIKRHWFRQWNAILDFEGFLACSLCRQHCNGFFYRIKGWQICIRCAKVADIIECEGHQHFLFFDFKCKEKCNGCGNKCWFGAFRCGECRFVLDFGCLTLPQSALHKIDEHILNITYDDDKKQSWCDICEQERDPSLWYYSCSICDTSAHPKCVLGKFPFLKDGSTFSSNKHNHHHDLKFFKKVEGYPECSYCGKLCHEEILKCKESTCDYILHCKCL</sequence>
<dbReference type="PANTHER" id="PTHR32410:SF216">
    <property type="entry name" value="PHORBOL-ESTER_DAG-TYPE DOMAIN-CONTAINING PROTEIN"/>
    <property type="match status" value="1"/>
</dbReference>
<name>A0A5D2YXP0_GOSMU</name>
<dbReference type="PROSITE" id="PS50081">
    <property type="entry name" value="ZF_DAG_PE_2"/>
    <property type="match status" value="2"/>
</dbReference>
<keyword evidence="1" id="KW-0479">Metal-binding</keyword>
<dbReference type="Pfam" id="PF03107">
    <property type="entry name" value="C1_2"/>
    <property type="match status" value="5"/>
</dbReference>
<dbReference type="InterPro" id="IPR004146">
    <property type="entry name" value="DC1"/>
</dbReference>
<keyword evidence="3" id="KW-0862">Zinc</keyword>
<dbReference type="InterPro" id="IPR002219">
    <property type="entry name" value="PKC_DAG/PE"/>
</dbReference>
<organism evidence="5 6">
    <name type="scientific">Gossypium mustelinum</name>
    <name type="common">Cotton</name>
    <name type="synonym">Gossypium caicoense</name>
    <dbReference type="NCBI Taxonomy" id="34275"/>
    <lineage>
        <taxon>Eukaryota</taxon>
        <taxon>Viridiplantae</taxon>
        <taxon>Streptophyta</taxon>
        <taxon>Embryophyta</taxon>
        <taxon>Tracheophyta</taxon>
        <taxon>Spermatophyta</taxon>
        <taxon>Magnoliopsida</taxon>
        <taxon>eudicotyledons</taxon>
        <taxon>Gunneridae</taxon>
        <taxon>Pentapetalae</taxon>
        <taxon>rosids</taxon>
        <taxon>malvids</taxon>
        <taxon>Malvales</taxon>
        <taxon>Malvaceae</taxon>
        <taxon>Malvoideae</taxon>
        <taxon>Gossypium</taxon>
    </lineage>
</organism>
<dbReference type="Proteomes" id="UP000323597">
    <property type="component" value="Chromosome A06"/>
</dbReference>
<evidence type="ECO:0000313" key="6">
    <source>
        <dbReference type="Proteomes" id="UP000323597"/>
    </source>
</evidence>
<feature type="non-terminal residue" evidence="5">
    <location>
        <position position="673"/>
    </location>
</feature>
<keyword evidence="6" id="KW-1185">Reference proteome</keyword>
<keyword evidence="2" id="KW-0677">Repeat</keyword>
<dbReference type="PANTHER" id="PTHR32410">
    <property type="entry name" value="CYSTEINE/HISTIDINE-RICH C1 DOMAIN FAMILY PROTEIN"/>
    <property type="match status" value="1"/>
</dbReference>
<dbReference type="AlphaFoldDB" id="A0A5D2YXP0"/>
<evidence type="ECO:0000256" key="2">
    <source>
        <dbReference type="ARBA" id="ARBA00022737"/>
    </source>
</evidence>
<proteinExistence type="predicted"/>
<dbReference type="SUPFAM" id="SSF57889">
    <property type="entry name" value="Cysteine-rich domain"/>
    <property type="match status" value="6"/>
</dbReference>